<dbReference type="AlphaFoldDB" id="A0A087UKD1"/>
<dbReference type="PANTHER" id="PTHR31118">
    <property type="entry name" value="CYCLASE-LIKE PROTEIN 2"/>
    <property type="match status" value="1"/>
</dbReference>
<evidence type="ECO:0000313" key="3">
    <source>
        <dbReference type="Proteomes" id="UP000054359"/>
    </source>
</evidence>
<dbReference type="Proteomes" id="UP000054359">
    <property type="component" value="Unassembled WGS sequence"/>
</dbReference>
<protein>
    <submittedName>
        <fullName evidence="2">Kynurenine formamidase</fullName>
    </submittedName>
</protein>
<keyword evidence="3" id="KW-1185">Reference proteome</keyword>
<sequence length="274" mass="30421">MYKKQKLDVIMMFFIALSFYYFLVTNAAPIARRLVDLTHVFDETTRNHPIHKKFEMNVTMNGTHPGGFWLQLEEYQSASHAGTHMDAPSHFAPGGLNIDEIPLSSLIAPAAVIDITERANQDPDAELTVDDLLNWESITGQSLDGTIVLLRTGWGLKWDNLTAYAGSPNNDMNKLRYPGFAPAASQWLIDNRNINGVGIDTYAFDRGISRDYMSHVILLGNGKFGLENVANLEELPIYGATLYVMPMKMGRASGAPTRIVATFPEVIFNPSVPN</sequence>
<dbReference type="InterPro" id="IPR037175">
    <property type="entry name" value="KFase_sf"/>
</dbReference>
<dbReference type="Gene3D" id="3.50.30.50">
    <property type="entry name" value="Putative cyclase"/>
    <property type="match status" value="1"/>
</dbReference>
<evidence type="ECO:0000256" key="1">
    <source>
        <dbReference type="ARBA" id="ARBA00007865"/>
    </source>
</evidence>
<dbReference type="SUPFAM" id="SSF102198">
    <property type="entry name" value="Putative cyclase"/>
    <property type="match status" value="1"/>
</dbReference>
<dbReference type="GO" id="GO:0019441">
    <property type="term" value="P:L-tryptophan catabolic process to kynurenine"/>
    <property type="evidence" value="ECO:0007669"/>
    <property type="project" value="InterPro"/>
</dbReference>
<evidence type="ECO:0000313" key="2">
    <source>
        <dbReference type="EMBL" id="KFM77820.1"/>
    </source>
</evidence>
<reference evidence="2 3" key="1">
    <citation type="submission" date="2013-11" db="EMBL/GenBank/DDBJ databases">
        <title>Genome sequencing of Stegodyphus mimosarum.</title>
        <authorList>
            <person name="Bechsgaard J."/>
        </authorList>
    </citation>
    <scope>NUCLEOTIDE SEQUENCE [LARGE SCALE GENOMIC DNA]</scope>
</reference>
<feature type="non-terminal residue" evidence="2">
    <location>
        <position position="274"/>
    </location>
</feature>
<dbReference type="OrthoDB" id="7108654at2759"/>
<dbReference type="InterPro" id="IPR007325">
    <property type="entry name" value="KFase/CYL"/>
</dbReference>
<organism evidence="2 3">
    <name type="scientific">Stegodyphus mimosarum</name>
    <name type="common">African social velvet spider</name>
    <dbReference type="NCBI Taxonomy" id="407821"/>
    <lineage>
        <taxon>Eukaryota</taxon>
        <taxon>Metazoa</taxon>
        <taxon>Ecdysozoa</taxon>
        <taxon>Arthropoda</taxon>
        <taxon>Chelicerata</taxon>
        <taxon>Arachnida</taxon>
        <taxon>Araneae</taxon>
        <taxon>Araneomorphae</taxon>
        <taxon>Entelegynae</taxon>
        <taxon>Eresoidea</taxon>
        <taxon>Eresidae</taxon>
        <taxon>Stegodyphus</taxon>
    </lineage>
</organism>
<proteinExistence type="inferred from homology"/>
<dbReference type="STRING" id="407821.A0A087UKD1"/>
<dbReference type="Pfam" id="PF04199">
    <property type="entry name" value="Cyclase"/>
    <property type="match status" value="1"/>
</dbReference>
<name>A0A087UKD1_STEMI</name>
<comment type="similarity">
    <text evidence="1">Belongs to the Cyclase 1 superfamily.</text>
</comment>
<dbReference type="PANTHER" id="PTHR31118:SF12">
    <property type="entry name" value="CYCLASE-LIKE PROTEIN 2"/>
    <property type="match status" value="1"/>
</dbReference>
<dbReference type="GO" id="GO:0004061">
    <property type="term" value="F:arylformamidase activity"/>
    <property type="evidence" value="ECO:0007669"/>
    <property type="project" value="InterPro"/>
</dbReference>
<dbReference type="EMBL" id="KK120226">
    <property type="protein sequence ID" value="KFM77820.1"/>
    <property type="molecule type" value="Genomic_DNA"/>
</dbReference>
<gene>
    <name evidence="2" type="ORF">X975_01262</name>
</gene>
<dbReference type="OMA" id="GEHSATH"/>
<accession>A0A087UKD1</accession>